<protein>
    <submittedName>
        <fullName evidence="1">Uncharacterized protein</fullName>
    </submittedName>
</protein>
<sequence length="186" mass="21507">MVRHWWADFVVPWSPKKTVVVKSRGVKNSKKNTKQIEQPVTHDPRLPATKLAQHTHKQSLDKDYRQPSILFAPPALLDNLYTVDVELDLEGIPECHREELITLIQRCALRFKKLSHLGLVSWGCVNKTDDADYLCDNHCDFSTPQYLKELARMPRLQTCVLERGAVAWHYSRGQPGDPFIPEFFML</sequence>
<evidence type="ECO:0000313" key="1">
    <source>
        <dbReference type="EMBL" id="KAJ9665451.1"/>
    </source>
</evidence>
<keyword evidence="2" id="KW-1185">Reference proteome</keyword>
<organism evidence="1 2">
    <name type="scientific">Coniosporium apollinis</name>
    <dbReference type="NCBI Taxonomy" id="61459"/>
    <lineage>
        <taxon>Eukaryota</taxon>
        <taxon>Fungi</taxon>
        <taxon>Dikarya</taxon>
        <taxon>Ascomycota</taxon>
        <taxon>Pezizomycotina</taxon>
        <taxon>Dothideomycetes</taxon>
        <taxon>Dothideomycetes incertae sedis</taxon>
        <taxon>Coniosporium</taxon>
    </lineage>
</organism>
<comment type="caution">
    <text evidence="1">The sequence shown here is derived from an EMBL/GenBank/DDBJ whole genome shotgun (WGS) entry which is preliminary data.</text>
</comment>
<accession>A0ABQ9NWQ3</accession>
<dbReference type="EMBL" id="JAPDRL010000029">
    <property type="protein sequence ID" value="KAJ9665451.1"/>
    <property type="molecule type" value="Genomic_DNA"/>
</dbReference>
<proteinExistence type="predicted"/>
<reference evidence="1" key="1">
    <citation type="submission" date="2022-10" db="EMBL/GenBank/DDBJ databases">
        <title>Culturing micro-colonial fungi from biological soil crusts in the Mojave desert and describing Neophaeococcomyces mojavensis, and introducing the new genera and species Taxawa tesnikishii.</title>
        <authorList>
            <person name="Kurbessoian T."/>
            <person name="Stajich J.E."/>
        </authorList>
    </citation>
    <scope>NUCLEOTIDE SEQUENCE</scope>
    <source>
        <strain evidence="1">TK_1</strain>
    </source>
</reference>
<name>A0ABQ9NWQ3_9PEZI</name>
<evidence type="ECO:0000313" key="2">
    <source>
        <dbReference type="Proteomes" id="UP001172684"/>
    </source>
</evidence>
<gene>
    <name evidence="1" type="ORF">H2201_004529</name>
</gene>
<dbReference type="Proteomes" id="UP001172684">
    <property type="component" value="Unassembled WGS sequence"/>
</dbReference>